<feature type="region of interest" description="Disordered" evidence="1">
    <location>
        <begin position="39"/>
        <end position="84"/>
    </location>
</feature>
<keyword evidence="3" id="KW-1185">Reference proteome</keyword>
<reference evidence="3" key="1">
    <citation type="submission" date="2017-06" db="EMBL/GenBank/DDBJ databases">
        <authorList>
            <person name="Varghese N."/>
            <person name="Submissions S."/>
        </authorList>
    </citation>
    <scope>NUCLEOTIDE SEQUENCE [LARGE SCALE GENOMIC DNA]</scope>
    <source>
        <strain evidence="3">5C</strain>
    </source>
</reference>
<evidence type="ECO:0000256" key="1">
    <source>
        <dbReference type="SAM" id="MobiDB-lite"/>
    </source>
</evidence>
<name>A0A239BMH8_9BACT</name>
<dbReference type="EMBL" id="FZOK01000003">
    <property type="protein sequence ID" value="SNS09056.1"/>
    <property type="molecule type" value="Genomic_DNA"/>
</dbReference>
<proteinExistence type="predicted"/>
<evidence type="ECO:0008006" key="4">
    <source>
        <dbReference type="Google" id="ProtNLM"/>
    </source>
</evidence>
<evidence type="ECO:0000313" key="2">
    <source>
        <dbReference type="EMBL" id="SNS09056.1"/>
    </source>
</evidence>
<dbReference type="Proteomes" id="UP000198480">
    <property type="component" value="Unassembled WGS sequence"/>
</dbReference>
<feature type="compositionally biased region" description="Basic and acidic residues" evidence="1">
    <location>
        <begin position="67"/>
        <end position="84"/>
    </location>
</feature>
<dbReference type="Pfam" id="PF16118">
    <property type="entry name" value="DUF4834"/>
    <property type="match status" value="1"/>
</dbReference>
<gene>
    <name evidence="2" type="ORF">SAMN06295967_103108</name>
</gene>
<protein>
    <recommendedName>
        <fullName evidence="4">DUF4834 domain-containing protein</fullName>
    </recommendedName>
</protein>
<accession>A0A239BMH8</accession>
<organism evidence="2 3">
    <name type="scientific">Belliella buryatensis</name>
    <dbReference type="NCBI Taxonomy" id="1500549"/>
    <lineage>
        <taxon>Bacteria</taxon>
        <taxon>Pseudomonadati</taxon>
        <taxon>Bacteroidota</taxon>
        <taxon>Cytophagia</taxon>
        <taxon>Cytophagales</taxon>
        <taxon>Cyclobacteriaceae</taxon>
        <taxon>Belliella</taxon>
    </lineage>
</organism>
<dbReference type="InterPro" id="IPR032272">
    <property type="entry name" value="DUF4834"/>
</dbReference>
<sequence>MKYIIIILGIGWLLGQLVRYFLRTKLAKFVQQVNEAAKEQQRQQYQRTNPSGEIRVDHIPEKHKRKSQDLDKGGDYVDYEEVKD</sequence>
<dbReference type="RefSeq" id="WP_170932427.1">
    <property type="nucleotide sequence ID" value="NZ_FZOK01000003.1"/>
</dbReference>
<evidence type="ECO:0000313" key="3">
    <source>
        <dbReference type="Proteomes" id="UP000198480"/>
    </source>
</evidence>
<feature type="compositionally biased region" description="Polar residues" evidence="1">
    <location>
        <begin position="42"/>
        <end position="51"/>
    </location>
</feature>
<dbReference type="AlphaFoldDB" id="A0A239BMH8"/>